<gene>
    <name evidence="1" type="ORF">SAMN05443669_10383</name>
</gene>
<keyword evidence="2" id="KW-1185">Reference proteome</keyword>
<dbReference type="EMBL" id="FRBU01000038">
    <property type="protein sequence ID" value="SHM45756.1"/>
    <property type="molecule type" value="Genomic_DNA"/>
</dbReference>
<organism evidence="1 2">
    <name type="scientific">Flavobacterium xanthum</name>
    <dbReference type="NCBI Taxonomy" id="69322"/>
    <lineage>
        <taxon>Bacteria</taxon>
        <taxon>Pseudomonadati</taxon>
        <taxon>Bacteroidota</taxon>
        <taxon>Flavobacteriia</taxon>
        <taxon>Flavobacteriales</taxon>
        <taxon>Flavobacteriaceae</taxon>
        <taxon>Flavobacterium</taxon>
    </lineage>
</organism>
<evidence type="ECO:0000313" key="2">
    <source>
        <dbReference type="Proteomes" id="UP000184260"/>
    </source>
</evidence>
<evidence type="ECO:0000313" key="1">
    <source>
        <dbReference type="EMBL" id="SHM45756.1"/>
    </source>
</evidence>
<name>A0A1M7IYD2_9FLAO</name>
<protein>
    <submittedName>
        <fullName evidence="1">Uncharacterized protein</fullName>
    </submittedName>
</protein>
<sequence length="57" mass="6953">MRCIERRKGLYQIEKIQNYVRFLQENLNEIEFHLKNYRLVQLVSIGILQFGLNLKTQ</sequence>
<dbReference type="AlphaFoldDB" id="A0A1M7IYD2"/>
<accession>A0A1M7IYD2</accession>
<dbReference type="Proteomes" id="UP000184260">
    <property type="component" value="Unassembled WGS sequence"/>
</dbReference>
<reference evidence="2" key="1">
    <citation type="submission" date="2016-11" db="EMBL/GenBank/DDBJ databases">
        <authorList>
            <person name="Varghese N."/>
            <person name="Submissions S."/>
        </authorList>
    </citation>
    <scope>NUCLEOTIDE SEQUENCE [LARGE SCALE GENOMIC DNA]</scope>
    <source>
        <strain evidence="2">DSM 3661</strain>
    </source>
</reference>
<proteinExistence type="predicted"/>